<reference evidence="5 6" key="1">
    <citation type="journal article" date="2015" name="Genome Announc.">
        <title>Expanding the biotechnology potential of lactobacilli through comparative genomics of 213 strains and associated genera.</title>
        <authorList>
            <person name="Sun Z."/>
            <person name="Harris H.M."/>
            <person name="McCann A."/>
            <person name="Guo C."/>
            <person name="Argimon S."/>
            <person name="Zhang W."/>
            <person name="Yang X."/>
            <person name="Jeffery I.B."/>
            <person name="Cooney J.C."/>
            <person name="Kagawa T.F."/>
            <person name="Liu W."/>
            <person name="Song Y."/>
            <person name="Salvetti E."/>
            <person name="Wrobel A."/>
            <person name="Rasinkangas P."/>
            <person name="Parkhill J."/>
            <person name="Rea M.C."/>
            <person name="O'Sullivan O."/>
            <person name="Ritari J."/>
            <person name="Douillard F.P."/>
            <person name="Paul Ross R."/>
            <person name="Yang R."/>
            <person name="Briner A.E."/>
            <person name="Felis G.E."/>
            <person name="de Vos W.M."/>
            <person name="Barrangou R."/>
            <person name="Klaenhammer T.R."/>
            <person name="Caufield P.W."/>
            <person name="Cui Y."/>
            <person name="Zhang H."/>
            <person name="O'Toole P.W."/>
        </authorList>
    </citation>
    <scope>NUCLEOTIDE SEQUENCE [LARGE SCALE GENOMIC DNA]</scope>
    <source>
        <strain evidence="5 6">DSM 20690</strain>
    </source>
</reference>
<name>A0A0R2JVU7_9LACO</name>
<feature type="domain" description="Putative exodeoxyribonuclease 8 PDDEXK-like" evidence="4">
    <location>
        <begin position="2"/>
        <end position="167"/>
    </location>
</feature>
<keyword evidence="3" id="KW-0067">ATP-binding</keyword>
<protein>
    <recommendedName>
        <fullName evidence="4">Putative exodeoxyribonuclease 8 PDDEXK-like domain-containing protein</fullName>
    </recommendedName>
</protein>
<dbReference type="InterPro" id="IPR011604">
    <property type="entry name" value="PDDEXK-like_dom_sf"/>
</dbReference>
<dbReference type="GO" id="GO:0004386">
    <property type="term" value="F:helicase activity"/>
    <property type="evidence" value="ECO:0007669"/>
    <property type="project" value="UniProtKB-KW"/>
</dbReference>
<evidence type="ECO:0000313" key="6">
    <source>
        <dbReference type="Proteomes" id="UP000051565"/>
    </source>
</evidence>
<keyword evidence="6" id="KW-1185">Reference proteome</keyword>
<evidence type="ECO:0000259" key="4">
    <source>
        <dbReference type="Pfam" id="PF12684"/>
    </source>
</evidence>
<dbReference type="PATRIC" id="fig|1122148.6.peg.1289"/>
<evidence type="ECO:0000313" key="5">
    <source>
        <dbReference type="EMBL" id="KRN78317.1"/>
    </source>
</evidence>
<proteinExistence type="predicted"/>
<dbReference type="GO" id="GO:0005524">
    <property type="term" value="F:ATP binding"/>
    <property type="evidence" value="ECO:0007669"/>
    <property type="project" value="UniProtKB-KW"/>
</dbReference>
<dbReference type="AlphaFoldDB" id="A0A0R2JVU7"/>
<dbReference type="Gene3D" id="3.90.320.10">
    <property type="match status" value="1"/>
</dbReference>
<gene>
    <name evidence="5" type="ORF">IV52_GL001254</name>
</gene>
<sequence>MKKQFTDADKMIKALKDDPSFPYIYKGNKEAIVTGKINGIQWMGKIDCLNLDAKNSYFVDLKTVDDFHKKHWDDGQHKFVNFAQQRGYILQMAIYKELIKQTFGINARPFIIAVSKQSTPDKAIYSIPDEDMQEQLNELQECQEHIRDVIKGTVKPIPCGHCDYCRMHKTLGSIQSIDDIEIF</sequence>
<keyword evidence="2" id="KW-0378">Hydrolase</keyword>
<dbReference type="InterPro" id="IPR024432">
    <property type="entry name" value="Put_RecE_PDDEXK-like_dom"/>
</dbReference>
<organism evidence="5 6">
    <name type="scientific">Fructilactobacillus lindneri DSM 20690 = JCM 11027</name>
    <dbReference type="NCBI Taxonomy" id="1122148"/>
    <lineage>
        <taxon>Bacteria</taxon>
        <taxon>Bacillati</taxon>
        <taxon>Bacillota</taxon>
        <taxon>Bacilli</taxon>
        <taxon>Lactobacillales</taxon>
        <taxon>Lactobacillaceae</taxon>
        <taxon>Fructilactobacillus</taxon>
    </lineage>
</organism>
<dbReference type="EMBL" id="JQBT01000035">
    <property type="protein sequence ID" value="KRN78317.1"/>
    <property type="molecule type" value="Genomic_DNA"/>
</dbReference>
<accession>A0A0R2JVU7</accession>
<evidence type="ECO:0000256" key="2">
    <source>
        <dbReference type="ARBA" id="ARBA00022806"/>
    </source>
</evidence>
<keyword evidence="2" id="KW-0347">Helicase</keyword>
<dbReference type="Pfam" id="PF12684">
    <property type="entry name" value="DUF3799"/>
    <property type="match status" value="1"/>
</dbReference>
<dbReference type="Proteomes" id="UP000051565">
    <property type="component" value="Unassembled WGS sequence"/>
</dbReference>
<keyword evidence="1" id="KW-0547">Nucleotide-binding</keyword>
<evidence type="ECO:0000256" key="1">
    <source>
        <dbReference type="ARBA" id="ARBA00022741"/>
    </source>
</evidence>
<comment type="caution">
    <text evidence="5">The sequence shown here is derived from an EMBL/GenBank/DDBJ whole genome shotgun (WGS) entry which is preliminary data.</text>
</comment>
<evidence type="ECO:0000256" key="3">
    <source>
        <dbReference type="ARBA" id="ARBA00022840"/>
    </source>
</evidence>